<name>A0AAD1XPD3_EUPCR</name>
<protein>
    <submittedName>
        <fullName evidence="1">Uncharacterized protein</fullName>
    </submittedName>
</protein>
<dbReference type="Pfam" id="PF00300">
    <property type="entry name" value="His_Phos_1"/>
    <property type="match status" value="1"/>
</dbReference>
<keyword evidence="2" id="KW-1185">Reference proteome</keyword>
<dbReference type="AlphaFoldDB" id="A0AAD1XPD3"/>
<reference evidence="1" key="1">
    <citation type="submission" date="2023-07" db="EMBL/GenBank/DDBJ databases">
        <authorList>
            <consortium name="AG Swart"/>
            <person name="Singh M."/>
            <person name="Singh A."/>
            <person name="Seah K."/>
            <person name="Emmerich C."/>
        </authorList>
    </citation>
    <scope>NUCLEOTIDE SEQUENCE</scope>
    <source>
        <strain evidence="1">DP1</strain>
    </source>
</reference>
<dbReference type="EMBL" id="CAMPGE010017721">
    <property type="protein sequence ID" value="CAI2376180.1"/>
    <property type="molecule type" value="Genomic_DNA"/>
</dbReference>
<gene>
    <name evidence="1" type="ORF">ECRASSUSDP1_LOCUS17549</name>
</gene>
<dbReference type="InterPro" id="IPR050275">
    <property type="entry name" value="PGM_Phosphatase"/>
</dbReference>
<dbReference type="PANTHER" id="PTHR48100:SF1">
    <property type="entry name" value="HISTIDINE PHOSPHATASE FAMILY PROTEIN-RELATED"/>
    <property type="match status" value="1"/>
</dbReference>
<dbReference type="InterPro" id="IPR029033">
    <property type="entry name" value="His_PPase_superfam"/>
</dbReference>
<dbReference type="Proteomes" id="UP001295684">
    <property type="component" value="Unassembled WGS sequence"/>
</dbReference>
<dbReference type="Gene3D" id="3.40.50.1240">
    <property type="entry name" value="Phosphoglycerate mutase-like"/>
    <property type="match status" value="1"/>
</dbReference>
<organism evidence="1 2">
    <name type="scientific">Euplotes crassus</name>
    <dbReference type="NCBI Taxonomy" id="5936"/>
    <lineage>
        <taxon>Eukaryota</taxon>
        <taxon>Sar</taxon>
        <taxon>Alveolata</taxon>
        <taxon>Ciliophora</taxon>
        <taxon>Intramacronucleata</taxon>
        <taxon>Spirotrichea</taxon>
        <taxon>Hypotrichia</taxon>
        <taxon>Euplotida</taxon>
        <taxon>Euplotidae</taxon>
        <taxon>Moneuplotes</taxon>
    </lineage>
</organism>
<dbReference type="PANTHER" id="PTHR48100">
    <property type="entry name" value="BROAD-SPECIFICITY PHOSPHATASE YOR283W-RELATED"/>
    <property type="match status" value="1"/>
</dbReference>
<accession>A0AAD1XPD3</accession>
<proteinExistence type="predicted"/>
<evidence type="ECO:0000313" key="1">
    <source>
        <dbReference type="EMBL" id="CAI2376180.1"/>
    </source>
</evidence>
<sequence>MENNTPVTETSELEFLKEGSQILLLRHANSKYNFAYETMTSKGYTEEDEKKLRVKKDLRDSPLSDLGIQQCIKAQPLANKLKVDHVFVSPLKRALETAYYVFMNHPNFDNIQFILMPILKEAIDTTCDIPVNVQETVEEFKGKFPKFDTSELEKYSDPLHFFLEDINLDFSKKILSSKVLDSNDPLCSNAYDLLLDEINENYPAQIETRKSAITRVNKAKKVVKNFLESTELDSDSKVVLVGHSNYFKMWTGKWDRDISSYGDQLPEPSDFVFLRNCQFLPDNSGFPMSTTTCI</sequence>
<dbReference type="InterPro" id="IPR013078">
    <property type="entry name" value="His_Pase_superF_clade-1"/>
</dbReference>
<evidence type="ECO:0000313" key="2">
    <source>
        <dbReference type="Proteomes" id="UP001295684"/>
    </source>
</evidence>
<comment type="caution">
    <text evidence="1">The sequence shown here is derived from an EMBL/GenBank/DDBJ whole genome shotgun (WGS) entry which is preliminary data.</text>
</comment>
<dbReference type="CDD" id="cd07067">
    <property type="entry name" value="HP_PGM_like"/>
    <property type="match status" value="1"/>
</dbReference>
<dbReference type="GO" id="GO:0016791">
    <property type="term" value="F:phosphatase activity"/>
    <property type="evidence" value="ECO:0007669"/>
    <property type="project" value="TreeGrafter"/>
</dbReference>
<dbReference type="GO" id="GO:0005737">
    <property type="term" value="C:cytoplasm"/>
    <property type="evidence" value="ECO:0007669"/>
    <property type="project" value="TreeGrafter"/>
</dbReference>
<dbReference type="SUPFAM" id="SSF53254">
    <property type="entry name" value="Phosphoglycerate mutase-like"/>
    <property type="match status" value="1"/>
</dbReference>